<proteinExistence type="predicted"/>
<gene>
    <name evidence="1" type="ORF">I7X12_14395</name>
</gene>
<dbReference type="SUPFAM" id="SSF50475">
    <property type="entry name" value="FMN-binding split barrel"/>
    <property type="match status" value="1"/>
</dbReference>
<dbReference type="GeneID" id="60589706"/>
<dbReference type="Pfam" id="PF12900">
    <property type="entry name" value="Pyridox_ox_2"/>
    <property type="match status" value="1"/>
</dbReference>
<organism evidence="1 2">
    <name type="scientific">Halosimplex litoreum</name>
    <dbReference type="NCBI Taxonomy" id="1198301"/>
    <lineage>
        <taxon>Archaea</taxon>
        <taxon>Methanobacteriati</taxon>
        <taxon>Methanobacteriota</taxon>
        <taxon>Stenosarchaea group</taxon>
        <taxon>Halobacteria</taxon>
        <taxon>Halobacteriales</taxon>
        <taxon>Haloarculaceae</taxon>
        <taxon>Halosimplex</taxon>
    </lineage>
</organism>
<dbReference type="EMBL" id="CP065856">
    <property type="protein sequence ID" value="QPV61935.1"/>
    <property type="molecule type" value="Genomic_DNA"/>
</dbReference>
<dbReference type="OrthoDB" id="288110at2157"/>
<reference evidence="1 2" key="1">
    <citation type="submission" date="2020-12" db="EMBL/GenBank/DDBJ databases">
        <title>Halosimplex halophilum sp. nov. and Halosimplex salinum sp. nov., two new members of the genus Halosimplex.</title>
        <authorList>
            <person name="Cui H.L."/>
        </authorList>
    </citation>
    <scope>NUCLEOTIDE SEQUENCE [LARGE SCALE GENOMIC DNA]</scope>
    <source>
        <strain evidence="1 2">YGH94</strain>
    </source>
</reference>
<dbReference type="RefSeq" id="WP_198060753.1">
    <property type="nucleotide sequence ID" value="NZ_CP065856.1"/>
</dbReference>
<protein>
    <submittedName>
        <fullName evidence="1">Pyridoxamine 5'-phosphate oxidase family protein</fullName>
    </submittedName>
</protein>
<dbReference type="Proteomes" id="UP000595001">
    <property type="component" value="Chromosome"/>
</dbReference>
<dbReference type="Gene3D" id="2.30.110.10">
    <property type="entry name" value="Electron Transport, Fmn-binding Protein, Chain A"/>
    <property type="match status" value="1"/>
</dbReference>
<name>A0A7T3KUN1_9EURY</name>
<dbReference type="KEGG" id="hlt:I7X12_14395"/>
<keyword evidence="2" id="KW-1185">Reference proteome</keyword>
<evidence type="ECO:0000313" key="2">
    <source>
        <dbReference type="Proteomes" id="UP000595001"/>
    </source>
</evidence>
<accession>A0A7T3KUN1</accession>
<dbReference type="AlphaFoldDB" id="A0A7T3KUN1"/>
<dbReference type="InterPro" id="IPR012349">
    <property type="entry name" value="Split_barrel_FMN-bd"/>
</dbReference>
<dbReference type="InterPro" id="IPR024747">
    <property type="entry name" value="Pyridox_Oxase-rel"/>
</dbReference>
<evidence type="ECO:0000313" key="1">
    <source>
        <dbReference type="EMBL" id="QPV61935.1"/>
    </source>
</evidence>
<sequence>MDHVEYVYTEGMDESEIDDRLRAGQHGVVALADGGEAYAVPLSYHYDGGRLLLRVSDDGDAEKVRFLERTERATFVRYEGTTDDSWSVHVRGPIRPWDGDADDATLNEWFPPFRLFDESVEDTAMTVYELAMESVVGRRTVGE</sequence>